<accession>A0A940Y1J2</accession>
<reference evidence="1 2" key="1">
    <citation type="submission" date="2021-04" db="EMBL/GenBank/DDBJ databases">
        <authorList>
            <person name="Tang X."/>
            <person name="Zhou X."/>
            <person name="Chen X."/>
            <person name="Cernava T."/>
            <person name="Zhang C."/>
        </authorList>
    </citation>
    <scope>NUCLEOTIDE SEQUENCE [LARGE SCALE GENOMIC DNA]</scope>
    <source>
        <strain evidence="1 2">BH-SS-21</strain>
        <plasmid evidence="1">p2</plasmid>
    </source>
</reference>
<geneLocation type="plasmid" evidence="1">
    <name>p2</name>
</geneLocation>
<sequence>MAAAQTQNQGMADQGAINARRVVYAEFARDARALADGVHQYVMAAGPDLDADTAAYIQVLDLARWSYDVVSIEGPRSVGRRPSCSSTRL</sequence>
<name>A0A940Y1J2_9ACTN</name>
<proteinExistence type="predicted"/>
<gene>
    <name evidence="1" type="ORF">J8N05_46445</name>
</gene>
<evidence type="ECO:0000313" key="2">
    <source>
        <dbReference type="Proteomes" id="UP000677413"/>
    </source>
</evidence>
<comment type="caution">
    <text evidence="1">The sequence shown here is derived from an EMBL/GenBank/DDBJ whole genome shotgun (WGS) entry which is preliminary data.</text>
</comment>
<evidence type="ECO:0000313" key="1">
    <source>
        <dbReference type="EMBL" id="MBQ0855604.1"/>
    </source>
</evidence>
<dbReference type="AlphaFoldDB" id="A0A940Y1J2"/>
<organism evidence="1 2">
    <name type="scientific">Streptomyces liliiviolaceus</name>
    <dbReference type="NCBI Taxonomy" id="2823109"/>
    <lineage>
        <taxon>Bacteria</taxon>
        <taxon>Bacillati</taxon>
        <taxon>Actinomycetota</taxon>
        <taxon>Actinomycetes</taxon>
        <taxon>Kitasatosporales</taxon>
        <taxon>Streptomycetaceae</taxon>
        <taxon>Streptomyces</taxon>
    </lineage>
</organism>
<protein>
    <submittedName>
        <fullName evidence="1">Uncharacterized protein</fullName>
    </submittedName>
</protein>
<dbReference type="EMBL" id="JAGPYQ010000003">
    <property type="protein sequence ID" value="MBQ0855604.1"/>
    <property type="molecule type" value="Genomic_DNA"/>
</dbReference>
<dbReference type="RefSeq" id="WP_210894477.1">
    <property type="nucleotide sequence ID" value="NZ_JAGPYQ010000003.1"/>
</dbReference>
<dbReference type="Proteomes" id="UP000677413">
    <property type="component" value="Unassembled WGS sequence"/>
</dbReference>
<keyword evidence="2" id="KW-1185">Reference proteome</keyword>
<keyword evidence="1" id="KW-0614">Plasmid</keyword>